<dbReference type="Proteomes" id="UP001066276">
    <property type="component" value="Chromosome 3_1"/>
</dbReference>
<dbReference type="AlphaFoldDB" id="A0AAV7UII5"/>
<feature type="non-terminal residue" evidence="2">
    <location>
        <position position="1"/>
    </location>
</feature>
<evidence type="ECO:0000313" key="2">
    <source>
        <dbReference type="EMBL" id="KAJ1187448.1"/>
    </source>
</evidence>
<evidence type="ECO:0000313" key="3">
    <source>
        <dbReference type="Proteomes" id="UP001066276"/>
    </source>
</evidence>
<keyword evidence="3" id="KW-1185">Reference proteome</keyword>
<feature type="region of interest" description="Disordered" evidence="1">
    <location>
        <begin position="1"/>
        <end position="36"/>
    </location>
</feature>
<name>A0AAV7UII5_PLEWA</name>
<sequence>PGEIQQWDESSRRLDESKLPQAQFGQDGEPHNRLHPFHLERLLVAHRTGNR</sequence>
<comment type="caution">
    <text evidence="2">The sequence shown here is derived from an EMBL/GenBank/DDBJ whole genome shotgun (WGS) entry which is preliminary data.</text>
</comment>
<protein>
    <submittedName>
        <fullName evidence="2">Uncharacterized protein</fullName>
    </submittedName>
</protein>
<proteinExistence type="predicted"/>
<dbReference type="EMBL" id="JANPWB010000005">
    <property type="protein sequence ID" value="KAJ1187448.1"/>
    <property type="molecule type" value="Genomic_DNA"/>
</dbReference>
<evidence type="ECO:0000256" key="1">
    <source>
        <dbReference type="SAM" id="MobiDB-lite"/>
    </source>
</evidence>
<organism evidence="2 3">
    <name type="scientific">Pleurodeles waltl</name>
    <name type="common">Iberian ribbed newt</name>
    <dbReference type="NCBI Taxonomy" id="8319"/>
    <lineage>
        <taxon>Eukaryota</taxon>
        <taxon>Metazoa</taxon>
        <taxon>Chordata</taxon>
        <taxon>Craniata</taxon>
        <taxon>Vertebrata</taxon>
        <taxon>Euteleostomi</taxon>
        <taxon>Amphibia</taxon>
        <taxon>Batrachia</taxon>
        <taxon>Caudata</taxon>
        <taxon>Salamandroidea</taxon>
        <taxon>Salamandridae</taxon>
        <taxon>Pleurodelinae</taxon>
        <taxon>Pleurodeles</taxon>
    </lineage>
</organism>
<accession>A0AAV7UII5</accession>
<gene>
    <name evidence="2" type="ORF">NDU88_004224</name>
</gene>
<feature type="compositionally biased region" description="Basic and acidic residues" evidence="1">
    <location>
        <begin position="9"/>
        <end position="18"/>
    </location>
</feature>
<reference evidence="2" key="1">
    <citation type="journal article" date="2022" name="bioRxiv">
        <title>Sequencing and chromosome-scale assembly of the giantPleurodeles waltlgenome.</title>
        <authorList>
            <person name="Brown T."/>
            <person name="Elewa A."/>
            <person name="Iarovenko S."/>
            <person name="Subramanian E."/>
            <person name="Araus A.J."/>
            <person name="Petzold A."/>
            <person name="Susuki M."/>
            <person name="Suzuki K.-i.T."/>
            <person name="Hayashi T."/>
            <person name="Toyoda A."/>
            <person name="Oliveira C."/>
            <person name="Osipova E."/>
            <person name="Leigh N.D."/>
            <person name="Simon A."/>
            <person name="Yun M.H."/>
        </authorList>
    </citation>
    <scope>NUCLEOTIDE SEQUENCE</scope>
    <source>
        <strain evidence="2">20211129_DDA</strain>
        <tissue evidence="2">Liver</tissue>
    </source>
</reference>
<feature type="non-terminal residue" evidence="2">
    <location>
        <position position="51"/>
    </location>
</feature>